<name>G8TBQ4_NIAKG</name>
<keyword evidence="2" id="KW-0812">Transmembrane</keyword>
<dbReference type="AlphaFoldDB" id="G8TBQ4"/>
<accession>G8TBQ4</accession>
<sequence>MAFKRSQKIAETTNRTKQNVNLLPTYEELIAERLEGITIPDMADATWVRIETALDVELPVNEPPATPANPFFNNPTVWLISAGILAIIISIFLLLRNWDTAPKLPRDLPKRSAPAVQPDTTLQQDYKPPPDKPRPAPRKTITPVIEKPVADTLLHTPIINKVPTDTLLKIPPVITAPPPGTTKPVIEVKPRKKYGIEVSDSDYKFNVKPKS</sequence>
<evidence type="ECO:0000313" key="4">
    <source>
        <dbReference type="Proteomes" id="UP000005438"/>
    </source>
</evidence>
<feature type="transmembrane region" description="Helical" evidence="2">
    <location>
        <begin position="77"/>
        <end position="95"/>
    </location>
</feature>
<evidence type="ECO:0000313" key="3">
    <source>
        <dbReference type="EMBL" id="AEV98186.1"/>
    </source>
</evidence>
<feature type="region of interest" description="Disordered" evidence="1">
    <location>
        <begin position="105"/>
        <end position="139"/>
    </location>
</feature>
<dbReference type="STRING" id="700598.Niako_1827"/>
<proteinExistence type="predicted"/>
<keyword evidence="2" id="KW-1133">Transmembrane helix</keyword>
<dbReference type="Proteomes" id="UP000005438">
    <property type="component" value="Chromosome"/>
</dbReference>
<organism evidence="3 4">
    <name type="scientific">Niastella koreensis (strain DSM 17620 / KACC 11465 / NBRC 106392 / GR20-10)</name>
    <dbReference type="NCBI Taxonomy" id="700598"/>
    <lineage>
        <taxon>Bacteria</taxon>
        <taxon>Pseudomonadati</taxon>
        <taxon>Bacteroidota</taxon>
        <taxon>Chitinophagia</taxon>
        <taxon>Chitinophagales</taxon>
        <taxon>Chitinophagaceae</taxon>
        <taxon>Niastella</taxon>
    </lineage>
</organism>
<dbReference type="EMBL" id="CP003178">
    <property type="protein sequence ID" value="AEV98186.1"/>
    <property type="molecule type" value="Genomic_DNA"/>
</dbReference>
<gene>
    <name evidence="3" type="ordered locus">Niako_1827</name>
</gene>
<dbReference type="HOGENOM" id="CLU_1303820_0_0_10"/>
<evidence type="ECO:0000256" key="1">
    <source>
        <dbReference type="SAM" id="MobiDB-lite"/>
    </source>
</evidence>
<protein>
    <submittedName>
        <fullName evidence="3">Uncharacterized protein</fullName>
    </submittedName>
</protein>
<dbReference type="KEGG" id="nko:Niako_1827"/>
<reference evidence="3 4" key="1">
    <citation type="submission" date="2011-12" db="EMBL/GenBank/DDBJ databases">
        <title>The complete genome of Niastella koreensis GR20-10.</title>
        <authorList>
            <consortium name="US DOE Joint Genome Institute (JGI-PGF)"/>
            <person name="Lucas S."/>
            <person name="Han J."/>
            <person name="Lapidus A."/>
            <person name="Bruce D."/>
            <person name="Goodwin L."/>
            <person name="Pitluck S."/>
            <person name="Peters L."/>
            <person name="Kyrpides N."/>
            <person name="Mavromatis K."/>
            <person name="Ivanova N."/>
            <person name="Mikhailova N."/>
            <person name="Davenport K."/>
            <person name="Saunders E."/>
            <person name="Detter J.C."/>
            <person name="Tapia R."/>
            <person name="Han C."/>
            <person name="Land M."/>
            <person name="Hauser L."/>
            <person name="Markowitz V."/>
            <person name="Cheng J.-F."/>
            <person name="Hugenholtz P."/>
            <person name="Woyke T."/>
            <person name="Wu D."/>
            <person name="Tindall B."/>
            <person name="Pomrenke H."/>
            <person name="Brambilla E."/>
            <person name="Klenk H.-P."/>
            <person name="Eisen J.A."/>
        </authorList>
    </citation>
    <scope>NUCLEOTIDE SEQUENCE [LARGE SCALE GENOMIC DNA]</scope>
    <source>
        <strain evidence="4">DSM 17620 / KACC 11465 / NBRC 106392 / GR20-10</strain>
    </source>
</reference>
<keyword evidence="2" id="KW-0472">Membrane</keyword>
<evidence type="ECO:0000256" key="2">
    <source>
        <dbReference type="SAM" id="Phobius"/>
    </source>
</evidence>